<comment type="caution">
    <text evidence="1">The sequence shown here is derived from an EMBL/GenBank/DDBJ whole genome shotgun (WGS) entry which is preliminary data.</text>
</comment>
<dbReference type="PROSITE" id="PS51257">
    <property type="entry name" value="PROKAR_LIPOPROTEIN"/>
    <property type="match status" value="1"/>
</dbReference>
<gene>
    <name evidence="1" type="ORF">CK498_06435</name>
</gene>
<protein>
    <recommendedName>
        <fullName evidence="3">Saccharopine dehydrogenase</fullName>
    </recommendedName>
</protein>
<accession>A0A2A2F1T9</accession>
<dbReference type="OrthoDB" id="3518805at2"/>
<sequence length="336" mass="35354">MMKEMTEKVLFVGGSGVVGSCTVKLFRERHADIPILIGGRNLEKARAVARELSSAEAVDVDVDKPGLGLAKDVALAAVVMLVPDEGLKGLALAQEKGVPYLSIGNWLVEVGAEMAHFMRRPQASPIVLASHWHGGTAVFLTQASVTSLDTVRSVKVGAVVDELDATGPAAIADMKRGSEGGIGILAFKNGHRVWLSGAATTRTINAVDGRELEAMAFAPYDVVSLHAMTGADDVRFDIASSVSSSRLRGGSIATELVVEIEGEVGGKTQTRRASLEFTRGQATLTGVSVVLTLSTVLGLEGQPPVSPGLYFPEHLINAEWFLNELISAGATVLKED</sequence>
<dbReference type="InterPro" id="IPR036291">
    <property type="entry name" value="NAD(P)-bd_dom_sf"/>
</dbReference>
<name>A0A2A2F1T9_9GAMM</name>
<dbReference type="AlphaFoldDB" id="A0A2A2F1T9"/>
<evidence type="ECO:0000313" key="1">
    <source>
        <dbReference type="EMBL" id="PAU78589.1"/>
    </source>
</evidence>
<dbReference type="Proteomes" id="UP000217771">
    <property type="component" value="Unassembled WGS sequence"/>
</dbReference>
<reference evidence="1 2" key="1">
    <citation type="submission" date="2017-08" db="EMBL/GenBank/DDBJ databases">
        <title>Halomonas alkalisoli sp. nov., isolated from saline alkaline soil.</title>
        <authorList>
            <person name="Wang D."/>
            <person name="Zhang G."/>
        </authorList>
    </citation>
    <scope>NUCLEOTIDE SEQUENCE [LARGE SCALE GENOMIC DNA]</scope>
    <source>
        <strain evidence="1 2">WRN001</strain>
    </source>
</reference>
<organism evidence="1 2">
    <name type="scientific">Halomonas salipaludis</name>
    <dbReference type="NCBI Taxonomy" id="2032625"/>
    <lineage>
        <taxon>Bacteria</taxon>
        <taxon>Pseudomonadati</taxon>
        <taxon>Pseudomonadota</taxon>
        <taxon>Gammaproteobacteria</taxon>
        <taxon>Oceanospirillales</taxon>
        <taxon>Halomonadaceae</taxon>
        <taxon>Halomonas</taxon>
    </lineage>
</organism>
<evidence type="ECO:0000313" key="2">
    <source>
        <dbReference type="Proteomes" id="UP000217771"/>
    </source>
</evidence>
<keyword evidence="2" id="KW-1185">Reference proteome</keyword>
<proteinExistence type="predicted"/>
<dbReference type="EMBL" id="NSKB01000002">
    <property type="protein sequence ID" value="PAU78589.1"/>
    <property type="molecule type" value="Genomic_DNA"/>
</dbReference>
<dbReference type="Gene3D" id="3.40.50.720">
    <property type="entry name" value="NAD(P)-binding Rossmann-like Domain"/>
    <property type="match status" value="1"/>
</dbReference>
<evidence type="ECO:0008006" key="3">
    <source>
        <dbReference type="Google" id="ProtNLM"/>
    </source>
</evidence>
<dbReference type="SUPFAM" id="SSF51735">
    <property type="entry name" value="NAD(P)-binding Rossmann-fold domains"/>
    <property type="match status" value="1"/>
</dbReference>